<dbReference type="EMBL" id="LXQA010302168">
    <property type="protein sequence ID" value="MCI42250.1"/>
    <property type="molecule type" value="Genomic_DNA"/>
</dbReference>
<organism evidence="1 2">
    <name type="scientific">Trifolium medium</name>
    <dbReference type="NCBI Taxonomy" id="97028"/>
    <lineage>
        <taxon>Eukaryota</taxon>
        <taxon>Viridiplantae</taxon>
        <taxon>Streptophyta</taxon>
        <taxon>Embryophyta</taxon>
        <taxon>Tracheophyta</taxon>
        <taxon>Spermatophyta</taxon>
        <taxon>Magnoliopsida</taxon>
        <taxon>eudicotyledons</taxon>
        <taxon>Gunneridae</taxon>
        <taxon>Pentapetalae</taxon>
        <taxon>rosids</taxon>
        <taxon>fabids</taxon>
        <taxon>Fabales</taxon>
        <taxon>Fabaceae</taxon>
        <taxon>Papilionoideae</taxon>
        <taxon>50 kb inversion clade</taxon>
        <taxon>NPAAA clade</taxon>
        <taxon>Hologalegina</taxon>
        <taxon>IRL clade</taxon>
        <taxon>Trifolieae</taxon>
        <taxon>Trifolium</taxon>
    </lineage>
</organism>
<evidence type="ECO:0000313" key="1">
    <source>
        <dbReference type="EMBL" id="MCI42250.1"/>
    </source>
</evidence>
<dbReference type="Proteomes" id="UP000265520">
    <property type="component" value="Unassembled WGS sequence"/>
</dbReference>
<name>A0A392S2K8_9FABA</name>
<sequence length="52" mass="5530">MPGCGLGQASYKVHRNAIPFPTPGYSVVASARLASDARSWTSHKLVGYLLTP</sequence>
<comment type="caution">
    <text evidence="1">The sequence shown here is derived from an EMBL/GenBank/DDBJ whole genome shotgun (WGS) entry which is preliminary data.</text>
</comment>
<reference evidence="1 2" key="1">
    <citation type="journal article" date="2018" name="Front. Plant Sci.">
        <title>Red Clover (Trifolium pratense) and Zigzag Clover (T. medium) - A Picture of Genomic Similarities and Differences.</title>
        <authorList>
            <person name="Dluhosova J."/>
            <person name="Istvanek J."/>
            <person name="Nedelnik J."/>
            <person name="Repkova J."/>
        </authorList>
    </citation>
    <scope>NUCLEOTIDE SEQUENCE [LARGE SCALE GENOMIC DNA]</scope>
    <source>
        <strain evidence="2">cv. 10/8</strain>
        <tissue evidence="1">Leaf</tissue>
    </source>
</reference>
<feature type="non-terminal residue" evidence="1">
    <location>
        <position position="52"/>
    </location>
</feature>
<protein>
    <submittedName>
        <fullName evidence="1">Uncharacterized protein</fullName>
    </submittedName>
</protein>
<accession>A0A392S2K8</accession>
<evidence type="ECO:0000313" key="2">
    <source>
        <dbReference type="Proteomes" id="UP000265520"/>
    </source>
</evidence>
<dbReference type="AlphaFoldDB" id="A0A392S2K8"/>
<proteinExistence type="predicted"/>
<keyword evidence="2" id="KW-1185">Reference proteome</keyword>